<name>A0A1Q2D669_9ENTE</name>
<keyword evidence="2" id="KW-1185">Reference proteome</keyword>
<evidence type="ECO:0000313" key="2">
    <source>
        <dbReference type="Proteomes" id="UP000188246"/>
    </source>
</evidence>
<accession>A0A1Q2D669</accession>
<sequence length="295" mass="33548">METKQKLFRQFTLGFITFVATVLLSCFAVLMIVNSTLFSSSFVLKMADKSNFFEHVHQEIVLSIQDLGRGSGIPPEVIKTPISQEQVTKEMTAYIHHALDNRPFNPDKAAFTTPLSQTITDYALAKKNDLSTEEKKNIERFVNTAYEQYQAELTIPFLPALGQKMRIFKQNVTLFSLVSISGVIILMAILFFLQHRIPHRIIRYSAILFSSTGLILLVFPTIILFSGLIKRLSIAQKSLYQLVVLLFEQSLWTFIMVGGGLVLVSIIFAVIATRLRQNKINATSRKKRRAQYDNY</sequence>
<dbReference type="EMBL" id="CP019609">
    <property type="protein sequence ID" value="AQP53928.1"/>
    <property type="molecule type" value="Genomic_DNA"/>
</dbReference>
<reference evidence="1 2" key="1">
    <citation type="journal article" date="2010" name="Int. J. Syst. Evol. Microbiol.">
        <title>Vagococcus penaei sp. nov., isolated from spoilage microbiota of cooked shrimp (Penaeus vannamei).</title>
        <authorList>
            <person name="Jaffres E."/>
            <person name="Prevost H."/>
            <person name="Rossero A."/>
            <person name="Joffraud J.J."/>
            <person name="Dousset X."/>
        </authorList>
    </citation>
    <scope>NUCLEOTIDE SEQUENCE [LARGE SCALE GENOMIC DNA]</scope>
    <source>
        <strain evidence="1 2">CD276</strain>
    </source>
</reference>
<gene>
    <name evidence="1" type="ORF">BW732_06640</name>
</gene>
<dbReference type="OrthoDB" id="2192550at2"/>
<dbReference type="Proteomes" id="UP000188246">
    <property type="component" value="Chromosome"/>
</dbReference>
<dbReference type="STRING" id="633807.BW732_06640"/>
<dbReference type="RefSeq" id="WP_077276004.1">
    <property type="nucleotide sequence ID" value="NZ_CP019609.1"/>
</dbReference>
<evidence type="ECO:0000313" key="1">
    <source>
        <dbReference type="EMBL" id="AQP53928.1"/>
    </source>
</evidence>
<protein>
    <submittedName>
        <fullName evidence="1">Uncharacterized protein</fullName>
    </submittedName>
</protein>
<dbReference type="PROSITE" id="PS51257">
    <property type="entry name" value="PROKAR_LIPOPROTEIN"/>
    <property type="match status" value="1"/>
</dbReference>
<dbReference type="KEGG" id="vpi:BW732_06640"/>
<proteinExistence type="predicted"/>
<organism evidence="1 2">
    <name type="scientific">Vagococcus penaei</name>
    <dbReference type="NCBI Taxonomy" id="633807"/>
    <lineage>
        <taxon>Bacteria</taxon>
        <taxon>Bacillati</taxon>
        <taxon>Bacillota</taxon>
        <taxon>Bacilli</taxon>
        <taxon>Lactobacillales</taxon>
        <taxon>Enterococcaceae</taxon>
        <taxon>Vagococcus</taxon>
    </lineage>
</organism>
<dbReference type="AlphaFoldDB" id="A0A1Q2D669"/>